<dbReference type="Proteomes" id="UP000215441">
    <property type="component" value="Unassembled WGS sequence"/>
</dbReference>
<comment type="caution">
    <text evidence="1">The sequence shown here is derived from an EMBL/GenBank/DDBJ whole genome shotgun (WGS) entry which is preliminary data.</text>
</comment>
<reference evidence="1 2" key="1">
    <citation type="submission" date="2017-07" db="EMBL/GenBank/DDBJ databases">
        <title>Acidovorax KNDSW TSA 6 genome sequence and assembly.</title>
        <authorList>
            <person name="Mayilraj S."/>
        </authorList>
    </citation>
    <scope>NUCLEOTIDE SEQUENCE [LARGE SCALE GENOMIC DNA]</scope>
    <source>
        <strain evidence="1 2">KNDSW-TSA6</strain>
    </source>
</reference>
<dbReference type="AlphaFoldDB" id="A0A235EIR5"/>
<sequence>MFIAIALGMALLCLAIFGLATFFLARGMARSFGYVFHQLLGYQPPTVALRLTSWASALLVLILLPVKGCSHMQVELYRQAVPPQFELVEALHHDEIVGFREGCGYAIFRLSEDNLARIRRQGLAYFDAAQLGRDGKPYHQYQPWQTTPTGEHEQLFRGQSCAGEPSELLEQAQRAVGKEGAFFTTGHEQDLVVVPALGLLIYSYNG</sequence>
<dbReference type="EMBL" id="NOIG01000012">
    <property type="protein sequence ID" value="OYD48335.1"/>
    <property type="molecule type" value="Genomic_DNA"/>
</dbReference>
<evidence type="ECO:0000313" key="1">
    <source>
        <dbReference type="EMBL" id="OYD48335.1"/>
    </source>
</evidence>
<dbReference type="RefSeq" id="WP_094291342.1">
    <property type="nucleotide sequence ID" value="NZ_NOIG01000012.1"/>
</dbReference>
<organism evidence="1 2">
    <name type="scientific">Acidovorax kalamii</name>
    <dbReference type="NCBI Taxonomy" id="2004485"/>
    <lineage>
        <taxon>Bacteria</taxon>
        <taxon>Pseudomonadati</taxon>
        <taxon>Pseudomonadota</taxon>
        <taxon>Betaproteobacteria</taxon>
        <taxon>Burkholderiales</taxon>
        <taxon>Comamonadaceae</taxon>
        <taxon>Acidovorax</taxon>
    </lineage>
</organism>
<keyword evidence="2" id="KW-1185">Reference proteome</keyword>
<accession>A0A235EIR5</accession>
<evidence type="ECO:0000313" key="2">
    <source>
        <dbReference type="Proteomes" id="UP000215441"/>
    </source>
</evidence>
<protein>
    <submittedName>
        <fullName evidence="1">Uncharacterized protein</fullName>
    </submittedName>
</protein>
<gene>
    <name evidence="1" type="ORF">CBY09_20100</name>
</gene>
<dbReference type="OrthoDB" id="7994841at2"/>
<proteinExistence type="predicted"/>
<name>A0A235EIR5_9BURK</name>